<dbReference type="Pfam" id="PF00389">
    <property type="entry name" value="2-Hacid_dh"/>
    <property type="match status" value="1"/>
</dbReference>
<name>A0ABP9KLS8_9SPHN</name>
<dbReference type="Proteomes" id="UP001500518">
    <property type="component" value="Unassembled WGS sequence"/>
</dbReference>
<organism evidence="6 7">
    <name type="scientific">Erythrobacter westpacificensis</name>
    <dbReference type="NCBI Taxonomy" id="1055231"/>
    <lineage>
        <taxon>Bacteria</taxon>
        <taxon>Pseudomonadati</taxon>
        <taxon>Pseudomonadota</taxon>
        <taxon>Alphaproteobacteria</taxon>
        <taxon>Sphingomonadales</taxon>
        <taxon>Erythrobacteraceae</taxon>
        <taxon>Erythrobacter/Porphyrobacter group</taxon>
        <taxon>Erythrobacter</taxon>
    </lineage>
</organism>
<reference evidence="7" key="1">
    <citation type="journal article" date="2019" name="Int. J. Syst. Evol. Microbiol.">
        <title>The Global Catalogue of Microorganisms (GCM) 10K type strain sequencing project: providing services to taxonomists for standard genome sequencing and annotation.</title>
        <authorList>
            <consortium name="The Broad Institute Genomics Platform"/>
            <consortium name="The Broad Institute Genome Sequencing Center for Infectious Disease"/>
            <person name="Wu L."/>
            <person name="Ma J."/>
        </authorList>
    </citation>
    <scope>NUCLEOTIDE SEQUENCE [LARGE SCALE GENOMIC DNA]</scope>
    <source>
        <strain evidence="7">JCM 18014</strain>
    </source>
</reference>
<dbReference type="InterPro" id="IPR006139">
    <property type="entry name" value="D-isomer_2_OHA_DH_cat_dom"/>
</dbReference>
<keyword evidence="1 3" id="KW-0560">Oxidoreductase</keyword>
<evidence type="ECO:0000313" key="7">
    <source>
        <dbReference type="Proteomes" id="UP001500518"/>
    </source>
</evidence>
<dbReference type="Gene3D" id="3.40.50.720">
    <property type="entry name" value="NAD(P)-binding Rossmann-like Domain"/>
    <property type="match status" value="2"/>
</dbReference>
<sequence length="312" mass="34486">MTRAVLPSWMRKRLESRLPDWVDAAWWEDEAQLLALAPEAEIGWFDLHVKPPALEAMAKARKLEWLNSAYAGVDWMPLDDLQQRGVRLSCGAGLAAGQVAEFAVMSMLSFARGYPEIIRAADRHDWLSRPPSMREMAGSRALILGYGSIGQAIARMLAGFDVECVPVRSSPGDGVLGPDEWRGQLGEFDWIVLSLPHTPETTGMLGADEFAAMKQDAVLVNYGRAEVVDQDALIAALEAESIGGAILDLTLPEPLPPEHRLWDLENVQITMHLCGIPNEASRERAARRFLDNCERFRAGEPLEGEVDLARGY</sequence>
<evidence type="ECO:0000256" key="3">
    <source>
        <dbReference type="RuleBase" id="RU003719"/>
    </source>
</evidence>
<dbReference type="EMBL" id="BAABHV010000021">
    <property type="protein sequence ID" value="GAA5059559.1"/>
    <property type="molecule type" value="Genomic_DNA"/>
</dbReference>
<dbReference type="SUPFAM" id="SSF52283">
    <property type="entry name" value="Formate/glycerate dehydrogenase catalytic domain-like"/>
    <property type="match status" value="1"/>
</dbReference>
<dbReference type="PANTHER" id="PTHR43333">
    <property type="entry name" value="2-HACID_DH_C DOMAIN-CONTAINING PROTEIN"/>
    <property type="match status" value="1"/>
</dbReference>
<feature type="domain" description="D-isomer specific 2-hydroxyacid dehydrogenase NAD-binding" evidence="5">
    <location>
        <begin position="104"/>
        <end position="273"/>
    </location>
</feature>
<protein>
    <submittedName>
        <fullName evidence="6">D-2-hydroxyacid dehydrogenase</fullName>
    </submittedName>
</protein>
<evidence type="ECO:0000313" key="6">
    <source>
        <dbReference type="EMBL" id="GAA5059559.1"/>
    </source>
</evidence>
<gene>
    <name evidence="6" type="ORF">GCM10023208_27020</name>
</gene>
<accession>A0ABP9KLS8</accession>
<keyword evidence="7" id="KW-1185">Reference proteome</keyword>
<feature type="domain" description="D-isomer specific 2-hydroxyacid dehydrogenase catalytic" evidence="4">
    <location>
        <begin position="55"/>
        <end position="306"/>
    </location>
</feature>
<comment type="caution">
    <text evidence="6">The sequence shown here is derived from an EMBL/GenBank/DDBJ whole genome shotgun (WGS) entry which is preliminary data.</text>
</comment>
<evidence type="ECO:0000256" key="1">
    <source>
        <dbReference type="ARBA" id="ARBA00023002"/>
    </source>
</evidence>
<evidence type="ECO:0000256" key="2">
    <source>
        <dbReference type="ARBA" id="ARBA00023027"/>
    </source>
</evidence>
<proteinExistence type="inferred from homology"/>
<dbReference type="CDD" id="cd05300">
    <property type="entry name" value="2-Hacid_dh_1"/>
    <property type="match status" value="1"/>
</dbReference>
<dbReference type="InterPro" id="IPR006140">
    <property type="entry name" value="D-isomer_DH_NAD-bd"/>
</dbReference>
<evidence type="ECO:0000259" key="4">
    <source>
        <dbReference type="Pfam" id="PF00389"/>
    </source>
</evidence>
<dbReference type="PANTHER" id="PTHR43333:SF1">
    <property type="entry name" value="D-ISOMER SPECIFIC 2-HYDROXYACID DEHYDROGENASE NAD-BINDING DOMAIN-CONTAINING PROTEIN"/>
    <property type="match status" value="1"/>
</dbReference>
<evidence type="ECO:0000259" key="5">
    <source>
        <dbReference type="Pfam" id="PF02826"/>
    </source>
</evidence>
<keyword evidence="2" id="KW-0520">NAD</keyword>
<dbReference type="Pfam" id="PF02826">
    <property type="entry name" value="2-Hacid_dh_C"/>
    <property type="match status" value="1"/>
</dbReference>
<dbReference type="RefSeq" id="WP_346033549.1">
    <property type="nucleotide sequence ID" value="NZ_BAABHV010000021.1"/>
</dbReference>
<dbReference type="SUPFAM" id="SSF51735">
    <property type="entry name" value="NAD(P)-binding Rossmann-fold domains"/>
    <property type="match status" value="1"/>
</dbReference>
<dbReference type="InterPro" id="IPR036291">
    <property type="entry name" value="NAD(P)-bd_dom_sf"/>
</dbReference>
<comment type="similarity">
    <text evidence="3">Belongs to the D-isomer specific 2-hydroxyacid dehydrogenase family.</text>
</comment>